<evidence type="ECO:0000313" key="4">
    <source>
        <dbReference type="EMBL" id="KRL26358.1"/>
    </source>
</evidence>
<dbReference type="SUPFAM" id="SSF55811">
    <property type="entry name" value="Nudix"/>
    <property type="match status" value="1"/>
</dbReference>
<dbReference type="AlphaFoldDB" id="A0A0R1P207"/>
<dbReference type="PANTHER" id="PTHR43046:SF2">
    <property type="entry name" value="8-OXO-DGTP DIPHOSPHATASE-RELATED"/>
    <property type="match status" value="1"/>
</dbReference>
<dbReference type="InterPro" id="IPR020476">
    <property type="entry name" value="Nudix_hydrolase"/>
</dbReference>
<proteinExistence type="predicted"/>
<dbReference type="Gene3D" id="3.90.79.10">
    <property type="entry name" value="Nucleoside Triphosphate Pyrophosphohydrolase"/>
    <property type="match status" value="1"/>
</dbReference>
<sequence>MLKLTKKMRGRIKMAYIKDLRAKVGHQPLIMTSASGALVNEKQQVLLQERADTGDWGFPGGYMEYGESFQDTVKREFKEDAGIEIEPVKLLKISDQEFYTYPNGDRVQPINAFFLVKAAGSRQTAFKPTETLRIRYFSLDEAPKFFNHQHAMMWQTIKDELQSSSRA</sequence>
<organism evidence="4 5">
    <name type="scientific">Limosilactobacillus mucosae DSM 13345</name>
    <dbReference type="NCBI Taxonomy" id="1423771"/>
    <lineage>
        <taxon>Bacteria</taxon>
        <taxon>Bacillati</taxon>
        <taxon>Bacillota</taxon>
        <taxon>Bacilli</taxon>
        <taxon>Lactobacillales</taxon>
        <taxon>Lactobacillaceae</taxon>
        <taxon>Limosilactobacillus</taxon>
    </lineage>
</organism>
<dbReference type="InterPro" id="IPR015797">
    <property type="entry name" value="NUDIX_hydrolase-like_dom_sf"/>
</dbReference>
<dbReference type="PRINTS" id="PR00502">
    <property type="entry name" value="NUDIXFAMILY"/>
</dbReference>
<dbReference type="PATRIC" id="fig|1423771.3.peg.1656"/>
<keyword evidence="2 4" id="KW-0378">Hydrolase</keyword>
<dbReference type="EMBL" id="AZEQ01000005">
    <property type="protein sequence ID" value="KRL26358.1"/>
    <property type="molecule type" value="Genomic_DNA"/>
</dbReference>
<evidence type="ECO:0000256" key="1">
    <source>
        <dbReference type="ARBA" id="ARBA00001946"/>
    </source>
</evidence>
<accession>A0A0R1P207</accession>
<dbReference type="Proteomes" id="UP000050901">
    <property type="component" value="Unassembled WGS sequence"/>
</dbReference>
<dbReference type="CDD" id="cd04677">
    <property type="entry name" value="NUDIX_Hydrolase"/>
    <property type="match status" value="1"/>
</dbReference>
<evidence type="ECO:0000259" key="3">
    <source>
        <dbReference type="PROSITE" id="PS51462"/>
    </source>
</evidence>
<comment type="caution">
    <text evidence="4">The sequence shown here is derived from an EMBL/GenBank/DDBJ whole genome shotgun (WGS) entry which is preliminary data.</text>
</comment>
<dbReference type="PANTHER" id="PTHR43046">
    <property type="entry name" value="GDP-MANNOSE MANNOSYL HYDROLASE"/>
    <property type="match status" value="1"/>
</dbReference>
<dbReference type="PROSITE" id="PS51462">
    <property type="entry name" value="NUDIX"/>
    <property type="match status" value="1"/>
</dbReference>
<protein>
    <submittedName>
        <fullName evidence="4">NUDIX hydrolase</fullName>
    </submittedName>
</protein>
<feature type="domain" description="Nudix hydrolase" evidence="3">
    <location>
        <begin position="29"/>
        <end position="161"/>
    </location>
</feature>
<dbReference type="Pfam" id="PF00293">
    <property type="entry name" value="NUDIX"/>
    <property type="match status" value="1"/>
</dbReference>
<evidence type="ECO:0000313" key="5">
    <source>
        <dbReference type="Proteomes" id="UP000050901"/>
    </source>
</evidence>
<dbReference type="InterPro" id="IPR000086">
    <property type="entry name" value="NUDIX_hydrolase_dom"/>
</dbReference>
<dbReference type="GO" id="GO:0016787">
    <property type="term" value="F:hydrolase activity"/>
    <property type="evidence" value="ECO:0007669"/>
    <property type="project" value="UniProtKB-KW"/>
</dbReference>
<name>A0A0R1P207_LIMMU</name>
<evidence type="ECO:0000256" key="2">
    <source>
        <dbReference type="ARBA" id="ARBA00022801"/>
    </source>
</evidence>
<reference evidence="4 5" key="1">
    <citation type="journal article" date="2015" name="Genome Announc.">
        <title>Expanding the biotechnology potential of lactobacilli through comparative genomics of 213 strains and associated genera.</title>
        <authorList>
            <person name="Sun Z."/>
            <person name="Harris H.M."/>
            <person name="McCann A."/>
            <person name="Guo C."/>
            <person name="Argimon S."/>
            <person name="Zhang W."/>
            <person name="Yang X."/>
            <person name="Jeffery I.B."/>
            <person name="Cooney J.C."/>
            <person name="Kagawa T.F."/>
            <person name="Liu W."/>
            <person name="Song Y."/>
            <person name="Salvetti E."/>
            <person name="Wrobel A."/>
            <person name="Rasinkangas P."/>
            <person name="Parkhill J."/>
            <person name="Rea M.C."/>
            <person name="O'Sullivan O."/>
            <person name="Ritari J."/>
            <person name="Douillard F.P."/>
            <person name="Paul Ross R."/>
            <person name="Yang R."/>
            <person name="Briner A.E."/>
            <person name="Felis G.E."/>
            <person name="de Vos W.M."/>
            <person name="Barrangou R."/>
            <person name="Klaenhammer T.R."/>
            <person name="Caufield P.W."/>
            <person name="Cui Y."/>
            <person name="Zhang H."/>
            <person name="O'Toole P.W."/>
        </authorList>
    </citation>
    <scope>NUCLEOTIDE SEQUENCE [LARGE SCALE GENOMIC DNA]</scope>
    <source>
        <strain evidence="4 5">DSM 13345</strain>
    </source>
</reference>
<comment type="cofactor">
    <cofactor evidence="1">
        <name>Mg(2+)</name>
        <dbReference type="ChEBI" id="CHEBI:18420"/>
    </cofactor>
</comment>
<gene>
    <name evidence="4" type="ORF">FC47_GL001620</name>
</gene>